<feature type="transmembrane region" description="Helical" evidence="1">
    <location>
        <begin position="60"/>
        <end position="78"/>
    </location>
</feature>
<evidence type="ECO:0000313" key="3">
    <source>
        <dbReference type="Proteomes" id="UP000218807"/>
    </source>
</evidence>
<dbReference type="AlphaFoldDB" id="A0A2A5KWZ7"/>
<sequence>MTDEHSPASDRDPNATHQILVLRGSVGYLFMFLGVMALLFVCLSLVALGQIEMSRPTSGVGEGLFAIVFLGVIVYVAVKARQVDFTKPLIVIGSHGITGQKLPKLIPWSMIERVDIPQAWWAGLIYLTVREDADPEILEQLRKRQPLARTVAIPHRWVPGFSSSQVKDIVSRYFERSQQS</sequence>
<evidence type="ECO:0000256" key="1">
    <source>
        <dbReference type="SAM" id="Phobius"/>
    </source>
</evidence>
<keyword evidence="1" id="KW-1133">Transmembrane helix</keyword>
<name>A0A2A5KWZ7_9HYPH</name>
<accession>A0A2A5KWZ7</accession>
<dbReference type="Proteomes" id="UP000218807">
    <property type="component" value="Unassembled WGS sequence"/>
</dbReference>
<evidence type="ECO:0008006" key="4">
    <source>
        <dbReference type="Google" id="ProtNLM"/>
    </source>
</evidence>
<dbReference type="EMBL" id="NXDM01000005">
    <property type="protein sequence ID" value="PCK81606.1"/>
    <property type="molecule type" value="Genomic_DNA"/>
</dbReference>
<organism evidence="2 3">
    <name type="scientific">Rhizobium sophoriradicis</name>
    <dbReference type="NCBI Taxonomy" id="1535245"/>
    <lineage>
        <taxon>Bacteria</taxon>
        <taxon>Pseudomonadati</taxon>
        <taxon>Pseudomonadota</taxon>
        <taxon>Alphaproteobacteria</taxon>
        <taxon>Hyphomicrobiales</taxon>
        <taxon>Rhizobiaceae</taxon>
        <taxon>Rhizobium/Agrobacterium group</taxon>
        <taxon>Rhizobium</taxon>
    </lineage>
</organism>
<comment type="caution">
    <text evidence="2">The sequence shown here is derived from an EMBL/GenBank/DDBJ whole genome shotgun (WGS) entry which is preliminary data.</text>
</comment>
<dbReference type="RefSeq" id="WP_096762420.1">
    <property type="nucleotide sequence ID" value="NZ_CP104154.1"/>
</dbReference>
<reference evidence="2 3" key="1">
    <citation type="submission" date="2017-09" db="EMBL/GenBank/DDBJ databases">
        <title>Comparative genomics of rhizobia isolated from Phaseolus vulgaris in China.</title>
        <authorList>
            <person name="Tong W."/>
        </authorList>
    </citation>
    <scope>NUCLEOTIDE SEQUENCE [LARGE SCALE GENOMIC DNA]</scope>
    <source>
        <strain evidence="2 3">L101</strain>
    </source>
</reference>
<keyword evidence="3" id="KW-1185">Reference proteome</keyword>
<proteinExistence type="predicted"/>
<protein>
    <recommendedName>
        <fullName evidence="4">PH domain-containing protein</fullName>
    </recommendedName>
</protein>
<keyword evidence="1" id="KW-0812">Transmembrane</keyword>
<keyword evidence="1" id="KW-0472">Membrane</keyword>
<evidence type="ECO:0000313" key="2">
    <source>
        <dbReference type="EMBL" id="PCK81606.1"/>
    </source>
</evidence>
<gene>
    <name evidence="2" type="ORF">CPT34_07250</name>
</gene>
<feature type="transmembrane region" description="Helical" evidence="1">
    <location>
        <begin position="26"/>
        <end position="48"/>
    </location>
</feature>